<sequence>MTTTSTPTVSPEGTRAFPRRWPRVAAAGVVTALAVLTTVPDRLGGLDRWTPFAQIVAFRPYVVVVVGLLGLVALVATVFRRRFWPFAAGLLVVAVAGAALVVPRLVPDPPPPAGAPTLTVLAFNVYEGRADPAAVAAAIRAERPDLVALPEAGARYAGRIEALVGPLGYRAQASTSPRVRDVDGVTVLVAPRLGAVDITIGDDMTVPDLQVSGGALGAVRFVAVHPRSPRLSRADEWRDDVARLATWCAGPAPTVVAGDLNATLDHSVLREATRGCGDAAVRRGQGLTPTWGPWGRTLGPQIDHVLATAGIEAESVRFLTLPGSDHRAVLARLALPTGPQSSSTGSASTP</sequence>
<keyword evidence="1" id="KW-0472">Membrane</keyword>
<dbReference type="Gene3D" id="3.60.10.10">
    <property type="entry name" value="Endonuclease/exonuclease/phosphatase"/>
    <property type="match status" value="1"/>
</dbReference>
<dbReference type="GO" id="GO:0004519">
    <property type="term" value="F:endonuclease activity"/>
    <property type="evidence" value="ECO:0007669"/>
    <property type="project" value="UniProtKB-KW"/>
</dbReference>
<dbReference type="InterPro" id="IPR036691">
    <property type="entry name" value="Endo/exonu/phosph_ase_sf"/>
</dbReference>
<reference evidence="4" key="1">
    <citation type="journal article" date="2019" name="Int. J. Syst. Evol. Microbiol.">
        <title>The Global Catalogue of Microorganisms (GCM) 10K type strain sequencing project: providing services to taxonomists for standard genome sequencing and annotation.</title>
        <authorList>
            <consortium name="The Broad Institute Genomics Platform"/>
            <consortium name="The Broad Institute Genome Sequencing Center for Infectious Disease"/>
            <person name="Wu L."/>
            <person name="Ma J."/>
        </authorList>
    </citation>
    <scope>NUCLEOTIDE SEQUENCE [LARGE SCALE GENOMIC DNA]</scope>
    <source>
        <strain evidence="4">CCUG 49018</strain>
    </source>
</reference>
<dbReference type="Pfam" id="PF03372">
    <property type="entry name" value="Exo_endo_phos"/>
    <property type="match status" value="1"/>
</dbReference>
<keyword evidence="4" id="KW-1185">Reference proteome</keyword>
<dbReference type="InterPro" id="IPR005135">
    <property type="entry name" value="Endo/exonuclease/phosphatase"/>
</dbReference>
<keyword evidence="1" id="KW-1133">Transmembrane helix</keyword>
<accession>A0ABW3VFB3</accession>
<dbReference type="EMBL" id="JBHTMB010000042">
    <property type="protein sequence ID" value="MFD1232853.1"/>
    <property type="molecule type" value="Genomic_DNA"/>
</dbReference>
<keyword evidence="3" id="KW-0378">Hydrolase</keyword>
<dbReference type="Proteomes" id="UP001597182">
    <property type="component" value="Unassembled WGS sequence"/>
</dbReference>
<feature type="transmembrane region" description="Helical" evidence="1">
    <location>
        <begin position="86"/>
        <end position="106"/>
    </location>
</feature>
<feature type="domain" description="Endonuclease/exonuclease/phosphatase" evidence="2">
    <location>
        <begin position="122"/>
        <end position="326"/>
    </location>
</feature>
<name>A0ABW3VFB3_9PSEU</name>
<comment type="caution">
    <text evidence="3">The sequence shown here is derived from an EMBL/GenBank/DDBJ whole genome shotgun (WGS) entry which is preliminary data.</text>
</comment>
<keyword evidence="3" id="KW-0540">Nuclease</keyword>
<evidence type="ECO:0000256" key="1">
    <source>
        <dbReference type="SAM" id="Phobius"/>
    </source>
</evidence>
<evidence type="ECO:0000313" key="4">
    <source>
        <dbReference type="Proteomes" id="UP001597182"/>
    </source>
</evidence>
<feature type="transmembrane region" description="Helical" evidence="1">
    <location>
        <begin position="60"/>
        <end position="79"/>
    </location>
</feature>
<protein>
    <submittedName>
        <fullName evidence="3">Endonuclease/exonuclease/phosphatase family protein</fullName>
    </submittedName>
</protein>
<evidence type="ECO:0000313" key="3">
    <source>
        <dbReference type="EMBL" id="MFD1232853.1"/>
    </source>
</evidence>
<keyword evidence="3" id="KW-0255">Endonuclease</keyword>
<gene>
    <name evidence="3" type="ORF">ACFQ34_06110</name>
</gene>
<proteinExistence type="predicted"/>
<keyword evidence="1" id="KW-0812">Transmembrane</keyword>
<dbReference type="SUPFAM" id="SSF56219">
    <property type="entry name" value="DNase I-like"/>
    <property type="match status" value="1"/>
</dbReference>
<dbReference type="RefSeq" id="WP_339122301.1">
    <property type="nucleotide sequence ID" value="NZ_BAABKS010000079.1"/>
</dbReference>
<feature type="transmembrane region" description="Helical" evidence="1">
    <location>
        <begin position="21"/>
        <end position="40"/>
    </location>
</feature>
<evidence type="ECO:0000259" key="2">
    <source>
        <dbReference type="Pfam" id="PF03372"/>
    </source>
</evidence>
<organism evidence="3 4">
    <name type="scientific">Pseudonocardia benzenivorans</name>
    <dbReference type="NCBI Taxonomy" id="228005"/>
    <lineage>
        <taxon>Bacteria</taxon>
        <taxon>Bacillati</taxon>
        <taxon>Actinomycetota</taxon>
        <taxon>Actinomycetes</taxon>
        <taxon>Pseudonocardiales</taxon>
        <taxon>Pseudonocardiaceae</taxon>
        <taxon>Pseudonocardia</taxon>
    </lineage>
</organism>